<proteinExistence type="predicted"/>
<dbReference type="Gene3D" id="3.40.50.1820">
    <property type="entry name" value="alpha/beta hydrolase"/>
    <property type="match status" value="1"/>
</dbReference>
<dbReference type="PANTHER" id="PTHR43798:SF29">
    <property type="entry name" value="AB HYDROLASE-1 DOMAIN-CONTAINING PROTEIN"/>
    <property type="match status" value="1"/>
</dbReference>
<dbReference type="Pfam" id="PF12697">
    <property type="entry name" value="Abhydrolase_6"/>
    <property type="match status" value="1"/>
</dbReference>
<dbReference type="EMBL" id="JAGIZB010000002">
    <property type="protein sequence ID" value="MBP0443782.1"/>
    <property type="molecule type" value="Genomic_DNA"/>
</dbReference>
<name>A0ABS4A9W3_9PROT</name>
<dbReference type="Proteomes" id="UP000681594">
    <property type="component" value="Unassembled WGS sequence"/>
</dbReference>
<evidence type="ECO:0000313" key="3">
    <source>
        <dbReference type="Proteomes" id="UP000681594"/>
    </source>
</evidence>
<protein>
    <submittedName>
        <fullName evidence="2">Alpha/beta fold hydrolase</fullName>
    </submittedName>
</protein>
<reference evidence="2 3" key="1">
    <citation type="submission" date="2021-03" db="EMBL/GenBank/DDBJ databases">
        <authorList>
            <person name="So Y."/>
        </authorList>
    </citation>
    <scope>NUCLEOTIDE SEQUENCE [LARGE SCALE GENOMIC DNA]</scope>
    <source>
        <strain evidence="2 3">SSH11</strain>
    </source>
</reference>
<dbReference type="InterPro" id="IPR029058">
    <property type="entry name" value="AB_hydrolase_fold"/>
</dbReference>
<accession>A0ABS4A9W3</accession>
<dbReference type="InterPro" id="IPR000073">
    <property type="entry name" value="AB_hydrolase_1"/>
</dbReference>
<dbReference type="GO" id="GO:0016787">
    <property type="term" value="F:hydrolase activity"/>
    <property type="evidence" value="ECO:0007669"/>
    <property type="project" value="UniProtKB-KW"/>
</dbReference>
<dbReference type="InterPro" id="IPR050266">
    <property type="entry name" value="AB_hydrolase_sf"/>
</dbReference>
<organism evidence="2 3">
    <name type="scientific">Pararoseomonas baculiformis</name>
    <dbReference type="NCBI Taxonomy" id="2820812"/>
    <lineage>
        <taxon>Bacteria</taxon>
        <taxon>Pseudomonadati</taxon>
        <taxon>Pseudomonadota</taxon>
        <taxon>Alphaproteobacteria</taxon>
        <taxon>Acetobacterales</taxon>
        <taxon>Acetobacteraceae</taxon>
        <taxon>Pararoseomonas</taxon>
    </lineage>
</organism>
<evidence type="ECO:0000313" key="2">
    <source>
        <dbReference type="EMBL" id="MBP0443782.1"/>
    </source>
</evidence>
<keyword evidence="2" id="KW-0378">Hydrolase</keyword>
<comment type="caution">
    <text evidence="2">The sequence shown here is derived from an EMBL/GenBank/DDBJ whole genome shotgun (WGS) entry which is preliminary data.</text>
</comment>
<dbReference type="PANTHER" id="PTHR43798">
    <property type="entry name" value="MONOACYLGLYCEROL LIPASE"/>
    <property type="match status" value="1"/>
</dbReference>
<sequence>MTRTPLLFLPGLLCDERLWRDQVAGLAGLARPVVADLTRDDAVVAMAARAVRAMDEAGAGRFAMAGLSMGGYVALEVMRQVPGRVERLALFDTSARPDTPEQSRQRRGLMSLTRSGQFRGVTPRLLPRLLHATNQDGPLAREVMDMAERVGRDAFLRQQAAILGRPDSRGDLSGIAVPSLVAVGEADILTPPELAREIAEGIPGAVLRIIPGCAHLPSMEAPEVVNAILRDWLGGASSTGS</sequence>
<evidence type="ECO:0000259" key="1">
    <source>
        <dbReference type="Pfam" id="PF12697"/>
    </source>
</evidence>
<dbReference type="SUPFAM" id="SSF53474">
    <property type="entry name" value="alpha/beta-Hydrolases"/>
    <property type="match status" value="1"/>
</dbReference>
<dbReference type="RefSeq" id="WP_209377995.1">
    <property type="nucleotide sequence ID" value="NZ_JAGIZB010000002.1"/>
</dbReference>
<feature type="domain" description="AB hydrolase-1" evidence="1">
    <location>
        <begin position="6"/>
        <end position="227"/>
    </location>
</feature>
<gene>
    <name evidence="2" type="ORF">J8J14_03230</name>
</gene>
<keyword evidence="3" id="KW-1185">Reference proteome</keyword>